<dbReference type="Gene3D" id="2.130.10.10">
    <property type="entry name" value="YVTN repeat-like/Quinoprotein amine dehydrogenase"/>
    <property type="match status" value="2"/>
</dbReference>
<feature type="region of interest" description="Disordered" evidence="4">
    <location>
        <begin position="523"/>
        <end position="607"/>
    </location>
</feature>
<dbReference type="Pfam" id="PF13365">
    <property type="entry name" value="Trypsin_2"/>
    <property type="match status" value="1"/>
</dbReference>
<feature type="repeat" description="WD" evidence="3">
    <location>
        <begin position="487"/>
        <end position="528"/>
    </location>
</feature>
<dbReference type="Pfam" id="PF00400">
    <property type="entry name" value="WD40"/>
    <property type="match status" value="2"/>
</dbReference>
<reference evidence="5 6" key="1">
    <citation type="submission" date="2018-03" db="EMBL/GenBank/DDBJ databases">
        <title>Genomic Encyclopedia of Type Strains, Phase III (KMG-III): the genomes of soil and plant-associated and newly described type strains.</title>
        <authorList>
            <person name="Whitman W."/>
        </authorList>
    </citation>
    <scope>NUCLEOTIDE SEQUENCE [LARGE SCALE GENOMIC DNA]</scope>
    <source>
        <strain evidence="5 6">CGMCC 4.7097</strain>
    </source>
</reference>
<dbReference type="EMBL" id="PYAX01000006">
    <property type="protein sequence ID" value="PSL54585.1"/>
    <property type="molecule type" value="Genomic_DNA"/>
</dbReference>
<proteinExistence type="predicted"/>
<dbReference type="Proteomes" id="UP000241118">
    <property type="component" value="Unassembled WGS sequence"/>
</dbReference>
<keyword evidence="2" id="KW-0677">Repeat</keyword>
<evidence type="ECO:0000256" key="4">
    <source>
        <dbReference type="SAM" id="MobiDB-lite"/>
    </source>
</evidence>
<dbReference type="SUPFAM" id="SSF50494">
    <property type="entry name" value="Trypsin-like serine proteases"/>
    <property type="match status" value="1"/>
</dbReference>
<dbReference type="InterPro" id="IPR019775">
    <property type="entry name" value="WD40_repeat_CS"/>
</dbReference>
<feature type="compositionally biased region" description="Low complexity" evidence="4">
    <location>
        <begin position="540"/>
        <end position="554"/>
    </location>
</feature>
<dbReference type="OrthoDB" id="414967at2"/>
<dbReference type="SUPFAM" id="SSF50978">
    <property type="entry name" value="WD40 repeat-like"/>
    <property type="match status" value="1"/>
</dbReference>
<feature type="compositionally biased region" description="Polar residues" evidence="4">
    <location>
        <begin position="597"/>
        <end position="607"/>
    </location>
</feature>
<evidence type="ECO:0000313" key="6">
    <source>
        <dbReference type="Proteomes" id="UP000241118"/>
    </source>
</evidence>
<dbReference type="PROSITE" id="PS50082">
    <property type="entry name" value="WD_REPEATS_2"/>
    <property type="match status" value="3"/>
</dbReference>
<evidence type="ECO:0000256" key="2">
    <source>
        <dbReference type="ARBA" id="ARBA00022737"/>
    </source>
</evidence>
<dbReference type="SMART" id="SM00320">
    <property type="entry name" value="WD40"/>
    <property type="match status" value="4"/>
</dbReference>
<dbReference type="PANTHER" id="PTHR19879">
    <property type="entry name" value="TRANSCRIPTION INITIATION FACTOR TFIID"/>
    <property type="match status" value="1"/>
</dbReference>
<dbReference type="PROSITE" id="PS50294">
    <property type="entry name" value="WD_REPEATS_REGION"/>
    <property type="match status" value="1"/>
</dbReference>
<feature type="repeat" description="WD" evidence="3">
    <location>
        <begin position="181"/>
        <end position="215"/>
    </location>
</feature>
<dbReference type="PROSITE" id="PS00678">
    <property type="entry name" value="WD_REPEATS_1"/>
    <property type="match status" value="3"/>
</dbReference>
<feature type="repeat" description="WD" evidence="3">
    <location>
        <begin position="409"/>
        <end position="450"/>
    </location>
</feature>
<evidence type="ECO:0000256" key="3">
    <source>
        <dbReference type="PROSITE-ProRule" id="PRU00221"/>
    </source>
</evidence>
<accession>A0A2P8I7Y6</accession>
<dbReference type="InterPro" id="IPR009003">
    <property type="entry name" value="Peptidase_S1_PA"/>
</dbReference>
<name>A0A2P8I7Y6_SACCR</name>
<dbReference type="InterPro" id="IPR015943">
    <property type="entry name" value="WD40/YVTN_repeat-like_dom_sf"/>
</dbReference>
<dbReference type="PANTHER" id="PTHR19879:SF1">
    <property type="entry name" value="CANNONBALL-RELATED"/>
    <property type="match status" value="1"/>
</dbReference>
<dbReference type="InterPro" id="IPR036322">
    <property type="entry name" value="WD40_repeat_dom_sf"/>
</dbReference>
<organism evidence="5 6">
    <name type="scientific">Saccharothrix carnea</name>
    <dbReference type="NCBI Taxonomy" id="1280637"/>
    <lineage>
        <taxon>Bacteria</taxon>
        <taxon>Bacillati</taxon>
        <taxon>Actinomycetota</taxon>
        <taxon>Actinomycetes</taxon>
        <taxon>Pseudonocardiales</taxon>
        <taxon>Pseudonocardiaceae</taxon>
        <taxon>Saccharothrix</taxon>
    </lineage>
</organism>
<dbReference type="Gene3D" id="2.40.10.10">
    <property type="entry name" value="Trypsin-like serine proteases"/>
    <property type="match status" value="1"/>
</dbReference>
<keyword evidence="1 3" id="KW-0853">WD repeat</keyword>
<keyword evidence="6" id="KW-1185">Reference proteome</keyword>
<dbReference type="GO" id="GO:0006367">
    <property type="term" value="P:transcription initiation at RNA polymerase II promoter"/>
    <property type="evidence" value="ECO:0007669"/>
    <property type="project" value="TreeGrafter"/>
</dbReference>
<dbReference type="RefSeq" id="WP_106616670.1">
    <property type="nucleotide sequence ID" value="NZ_PYAX01000006.1"/>
</dbReference>
<gene>
    <name evidence="5" type="ORF">B0I31_10699</name>
</gene>
<dbReference type="InterPro" id="IPR043504">
    <property type="entry name" value="Peptidase_S1_PA_chymotrypsin"/>
</dbReference>
<evidence type="ECO:0000256" key="1">
    <source>
        <dbReference type="ARBA" id="ARBA00022574"/>
    </source>
</evidence>
<feature type="region of interest" description="Disordered" evidence="4">
    <location>
        <begin position="67"/>
        <end position="90"/>
    </location>
</feature>
<evidence type="ECO:0000313" key="5">
    <source>
        <dbReference type="EMBL" id="PSL54585.1"/>
    </source>
</evidence>
<dbReference type="InterPro" id="IPR001680">
    <property type="entry name" value="WD40_rpt"/>
</dbReference>
<comment type="caution">
    <text evidence="5">The sequence shown here is derived from an EMBL/GenBank/DDBJ whole genome shotgun (WGS) entry which is preliminary data.</text>
</comment>
<dbReference type="AlphaFoldDB" id="A0A2P8I7Y6"/>
<sequence length="607" mass="64160">MPDGSLPTSVVRFTDTAGRTVGAGVVVGRHVVTCAHVVNLALGLDPHSTDRPSKAVEVDFPATSHEPVPAHVRTWAPPPPREGSPGDDVATLELDLPAGVTPARLVDAPLPVDSPVDVFGYPENRPDGSWARAVVRGRVGPQLLQLDSESALAVQRGYSGSPVWDRRTGRVAGIIATAHLISDIAYAYDGRRIATLEADGTVCVWDAHTGDLVTVLPHRVVGRIWFVEPGNRLVARDSAGSVQFWDIDSGAVVKAMPGVYHDLVVSSDGSTLATRRLNRVEIWWAGNVVMALATRGDHGVRMALSPAGSTAAIFDEGAVTVANVGSGRGATFQTRPPWVEALHLVDETRMVLSDGFELDVVDTEFKPIAQLARNALGIASAADGTFAVVSTGGSAALHTKDGKPVRNLSPGAWSSVGSASYSPDGRSLLTTCDDGAVRVWDLMTGTAHVEVDGHSTVGRFATFSPVDRTIAIATRTGFGIIGPDGTTLDRATEVQSLAISHDGAYLLTLAWDELVTFWDTRPGRASASTAPSGPRPVCSPSPRAARSPPRTSTAQSPCTPRRPRCSSKAMPCLCGPWRRPARAITSPPRPPMARRASGTSTDSSWWR</sequence>
<protein>
    <submittedName>
        <fullName evidence="5">WD40 repeat protein</fullName>
    </submittedName>
</protein>